<evidence type="ECO:0000256" key="2">
    <source>
        <dbReference type="ARBA" id="ARBA00022598"/>
    </source>
</evidence>
<keyword evidence="2 5" id="KW-0436">Ligase</keyword>
<dbReference type="Gene3D" id="3.30.470.30">
    <property type="entry name" value="DNA ligase/mRNA capping enzyme"/>
    <property type="match status" value="1"/>
</dbReference>
<dbReference type="PANTHER" id="PTHR45674">
    <property type="entry name" value="DNA LIGASE 1/3 FAMILY MEMBER"/>
    <property type="match status" value="1"/>
</dbReference>
<name>A0A6M3M7X2_9ZZZZ</name>
<dbReference type="Pfam" id="PF04679">
    <property type="entry name" value="DNA_ligase_A_C"/>
    <property type="match status" value="1"/>
</dbReference>
<evidence type="ECO:0000313" key="4">
    <source>
        <dbReference type="EMBL" id="QJA99575.1"/>
    </source>
</evidence>
<feature type="domain" description="ATP-dependent DNA ligase family profile" evidence="3">
    <location>
        <begin position="106"/>
        <end position="230"/>
    </location>
</feature>
<gene>
    <name evidence="4" type="ORF">MM171A00966_0012</name>
    <name evidence="5" type="ORF">MM171B01382_0016</name>
</gene>
<protein>
    <submittedName>
        <fullName evidence="5">Putative DNA ligase domain protein</fullName>
    </submittedName>
</protein>
<dbReference type="InterPro" id="IPR012310">
    <property type="entry name" value="DNA_ligase_ATP-dep_cent"/>
</dbReference>
<dbReference type="Pfam" id="PF01068">
    <property type="entry name" value="DNA_ligase_A_M"/>
    <property type="match status" value="1"/>
</dbReference>
<sequence length="343" mass="38823">MKPTVEAMQCAAGTEADLDNPNMVSETKWDGTRIWAGKYDGAPFVINRKNVDYTARLTEIVEALEGIASEDMIFDGEAVVFDANGRTNFKGSQTRCSTVNLAKQRLAKLKYPIVMQSFDLVRLDGKDLRNQQWQSRNALLRDLLRESLQETVRLTESHYENKREHYDEAVALGEEGVIVKDIHSSYVGKESRNWRKVKHWNPERCIVVGYTEGTGAREEFFGSLILARADDQGHLKYCGKVGTGFNKAELRKVTAVLREGEIENEPVDARDSNDKRIDYTPVNVDLEVTVKFYESSERGVFRFPSMLKDEGGRNMIHFGRSIMATPGPKQADLKSLLDSLSMR</sequence>
<dbReference type="InterPro" id="IPR012309">
    <property type="entry name" value="DNA_ligase_ATP-dep_C"/>
</dbReference>
<comment type="similarity">
    <text evidence="1">Belongs to the ATP-dependent DNA ligase family.</text>
</comment>
<accession>A0A6M3M7X2</accession>
<dbReference type="EMBL" id="MT143771">
    <property type="protein sequence ID" value="QJB02280.1"/>
    <property type="molecule type" value="Genomic_DNA"/>
</dbReference>
<dbReference type="AlphaFoldDB" id="A0A6M3M7X2"/>
<dbReference type="InterPro" id="IPR050191">
    <property type="entry name" value="ATP-dep_DNA_ligase"/>
</dbReference>
<reference evidence="5" key="1">
    <citation type="submission" date="2020-03" db="EMBL/GenBank/DDBJ databases">
        <title>The deep terrestrial virosphere.</title>
        <authorList>
            <person name="Holmfeldt K."/>
            <person name="Nilsson E."/>
            <person name="Simone D."/>
            <person name="Lopez-Fernandez M."/>
            <person name="Wu X."/>
            <person name="de Brujin I."/>
            <person name="Lundin D."/>
            <person name="Andersson A."/>
            <person name="Bertilsson S."/>
            <person name="Dopson M."/>
        </authorList>
    </citation>
    <scope>NUCLEOTIDE SEQUENCE</scope>
    <source>
        <strain evidence="4">MM171A00966</strain>
        <strain evidence="5">MM171B01382</strain>
    </source>
</reference>
<dbReference type="GO" id="GO:0005524">
    <property type="term" value="F:ATP binding"/>
    <property type="evidence" value="ECO:0007669"/>
    <property type="project" value="InterPro"/>
</dbReference>
<evidence type="ECO:0000256" key="1">
    <source>
        <dbReference type="ARBA" id="ARBA00007572"/>
    </source>
</evidence>
<dbReference type="PANTHER" id="PTHR45674:SF4">
    <property type="entry name" value="DNA LIGASE 1"/>
    <property type="match status" value="1"/>
</dbReference>
<dbReference type="GO" id="GO:0006310">
    <property type="term" value="P:DNA recombination"/>
    <property type="evidence" value="ECO:0007669"/>
    <property type="project" value="InterPro"/>
</dbReference>
<evidence type="ECO:0000313" key="5">
    <source>
        <dbReference type="EMBL" id="QJB02280.1"/>
    </source>
</evidence>
<dbReference type="EMBL" id="MT143657">
    <property type="protein sequence ID" value="QJA99575.1"/>
    <property type="molecule type" value="Genomic_DNA"/>
</dbReference>
<proteinExistence type="inferred from homology"/>
<dbReference type="GO" id="GO:0003910">
    <property type="term" value="F:DNA ligase (ATP) activity"/>
    <property type="evidence" value="ECO:0007669"/>
    <property type="project" value="InterPro"/>
</dbReference>
<dbReference type="Gene3D" id="2.40.50.140">
    <property type="entry name" value="Nucleic acid-binding proteins"/>
    <property type="match status" value="1"/>
</dbReference>
<dbReference type="SUPFAM" id="SSF50249">
    <property type="entry name" value="Nucleic acid-binding proteins"/>
    <property type="match status" value="1"/>
</dbReference>
<dbReference type="SUPFAM" id="SSF56091">
    <property type="entry name" value="DNA ligase/mRNA capping enzyme, catalytic domain"/>
    <property type="match status" value="1"/>
</dbReference>
<dbReference type="PROSITE" id="PS50160">
    <property type="entry name" value="DNA_LIGASE_A3"/>
    <property type="match status" value="1"/>
</dbReference>
<dbReference type="GO" id="GO:0006281">
    <property type="term" value="P:DNA repair"/>
    <property type="evidence" value="ECO:0007669"/>
    <property type="project" value="InterPro"/>
</dbReference>
<evidence type="ECO:0000259" key="3">
    <source>
        <dbReference type="PROSITE" id="PS50160"/>
    </source>
</evidence>
<organism evidence="5">
    <name type="scientific">viral metagenome</name>
    <dbReference type="NCBI Taxonomy" id="1070528"/>
    <lineage>
        <taxon>unclassified sequences</taxon>
        <taxon>metagenomes</taxon>
        <taxon>organismal metagenomes</taxon>
    </lineage>
</organism>
<dbReference type="InterPro" id="IPR012340">
    <property type="entry name" value="NA-bd_OB-fold"/>
</dbReference>